<reference evidence="3" key="1">
    <citation type="submission" date="2016-05" db="EMBL/GenBank/DDBJ databases">
        <authorList>
            <person name="Naeem Raeece"/>
        </authorList>
    </citation>
    <scope>NUCLEOTIDE SEQUENCE [LARGE SCALE GENOMIC DNA]</scope>
</reference>
<feature type="region of interest" description="Disordered" evidence="1">
    <location>
        <begin position="104"/>
        <end position="125"/>
    </location>
</feature>
<dbReference type="Proteomes" id="UP000078546">
    <property type="component" value="Unassembled WGS sequence"/>
</dbReference>
<sequence length="125" mass="14673">MYGKRNAFVDLATPQMEKKAVTTLCTFECSHSPFPRTVYDKFFVFLEVLRFNHKFFQKERLNSCDTRCPLYRPKEEAPILNFICARQYSTRLLIQKGNQSKAIEAQKRGKLEKKKKTSVSRRLSA</sequence>
<gene>
    <name evidence="2" type="ORF">POVCU1_043110</name>
</gene>
<accession>A0A1A8WYK0</accession>
<protein>
    <submittedName>
        <fullName evidence="2">Uncharacterized protein</fullName>
    </submittedName>
</protein>
<name>A0A1A8WYK0_PLAOA</name>
<organism evidence="2 3">
    <name type="scientific">Plasmodium ovale curtisi</name>
    <dbReference type="NCBI Taxonomy" id="864141"/>
    <lineage>
        <taxon>Eukaryota</taxon>
        <taxon>Sar</taxon>
        <taxon>Alveolata</taxon>
        <taxon>Apicomplexa</taxon>
        <taxon>Aconoidasida</taxon>
        <taxon>Haemosporida</taxon>
        <taxon>Plasmodiidae</taxon>
        <taxon>Plasmodium</taxon>
        <taxon>Plasmodium (Plasmodium)</taxon>
    </lineage>
</organism>
<proteinExistence type="predicted"/>
<dbReference type="EMBL" id="FLQV01000783">
    <property type="protein sequence ID" value="SBS98053.1"/>
    <property type="molecule type" value="Genomic_DNA"/>
</dbReference>
<feature type="compositionally biased region" description="Basic residues" evidence="1">
    <location>
        <begin position="110"/>
        <end position="125"/>
    </location>
</feature>
<evidence type="ECO:0000313" key="3">
    <source>
        <dbReference type="Proteomes" id="UP000078546"/>
    </source>
</evidence>
<dbReference type="AlphaFoldDB" id="A0A1A8WYK0"/>
<evidence type="ECO:0000313" key="2">
    <source>
        <dbReference type="EMBL" id="SBS98053.1"/>
    </source>
</evidence>
<evidence type="ECO:0000256" key="1">
    <source>
        <dbReference type="SAM" id="MobiDB-lite"/>
    </source>
</evidence>